<evidence type="ECO:0000256" key="1">
    <source>
        <dbReference type="SAM" id="MobiDB-lite"/>
    </source>
</evidence>
<evidence type="ECO:0000313" key="2">
    <source>
        <dbReference type="EMBL" id="AGP40280.1"/>
    </source>
</evidence>
<accession>S4Y7Q3</accession>
<dbReference type="STRING" id="1254432.SCE1572_40705"/>
<organism evidence="2 3">
    <name type="scientific">Sorangium cellulosum So0157-2</name>
    <dbReference type="NCBI Taxonomy" id="1254432"/>
    <lineage>
        <taxon>Bacteria</taxon>
        <taxon>Pseudomonadati</taxon>
        <taxon>Myxococcota</taxon>
        <taxon>Polyangia</taxon>
        <taxon>Polyangiales</taxon>
        <taxon>Polyangiaceae</taxon>
        <taxon>Sorangium</taxon>
    </lineage>
</organism>
<dbReference type="PATRIC" id="fig|1254432.3.peg.9196"/>
<dbReference type="EMBL" id="CP003969">
    <property type="protein sequence ID" value="AGP40280.1"/>
    <property type="molecule type" value="Genomic_DNA"/>
</dbReference>
<dbReference type="KEGG" id="scu:SCE1572_40705"/>
<name>S4Y7Q3_SORCE</name>
<dbReference type="Proteomes" id="UP000014803">
    <property type="component" value="Chromosome"/>
</dbReference>
<dbReference type="AlphaFoldDB" id="S4Y7Q3"/>
<dbReference type="HOGENOM" id="CLU_2865469_0_0_7"/>
<evidence type="ECO:0000313" key="3">
    <source>
        <dbReference type="Proteomes" id="UP000014803"/>
    </source>
</evidence>
<feature type="region of interest" description="Disordered" evidence="1">
    <location>
        <begin position="1"/>
        <end position="39"/>
    </location>
</feature>
<protein>
    <submittedName>
        <fullName evidence="2">Uncharacterized protein</fullName>
    </submittedName>
</protein>
<gene>
    <name evidence="2" type="ORF">SCE1572_40705</name>
</gene>
<proteinExistence type="predicted"/>
<feature type="compositionally biased region" description="Basic and acidic residues" evidence="1">
    <location>
        <begin position="19"/>
        <end position="28"/>
    </location>
</feature>
<sequence>MIPRSRQHATSSVAPSPSPREHGMQHEKRTARRKGRNGREMDLYSSLPLAPLAVLFRQIDLVEF</sequence>
<reference evidence="2 3" key="1">
    <citation type="journal article" date="2013" name="Sci. Rep.">
        <title>Extraordinary expansion of a Sorangium cellulosum genome from an alkaline milieu.</title>
        <authorList>
            <person name="Han K."/>
            <person name="Li Z.F."/>
            <person name="Peng R."/>
            <person name="Zhu L.P."/>
            <person name="Zhou T."/>
            <person name="Wang L.G."/>
            <person name="Li S.G."/>
            <person name="Zhang X.B."/>
            <person name="Hu W."/>
            <person name="Wu Z.H."/>
            <person name="Qin N."/>
            <person name="Li Y.Z."/>
        </authorList>
    </citation>
    <scope>NUCLEOTIDE SEQUENCE [LARGE SCALE GENOMIC DNA]</scope>
    <source>
        <strain evidence="2 3">So0157-2</strain>
    </source>
</reference>